<dbReference type="Gramene" id="Manes.12G139400.1.v8.1">
    <property type="protein sequence ID" value="Manes.12G139400.1.v8.1.CDS.1"/>
    <property type="gene ID" value="Manes.12G139400.v8.1"/>
</dbReference>
<dbReference type="AlphaFoldDB" id="A0A2C9UXK4"/>
<evidence type="ECO:0000313" key="2">
    <source>
        <dbReference type="EMBL" id="OAY35893.1"/>
    </source>
</evidence>
<proteinExistence type="predicted"/>
<gene>
    <name evidence="2" type="ORF">MANES_12G139400v8</name>
</gene>
<dbReference type="PANTHER" id="PTHR34950">
    <property type="entry name" value="OS04G0457400 PROTEIN"/>
    <property type="match status" value="1"/>
</dbReference>
<reference evidence="3" key="1">
    <citation type="journal article" date="2016" name="Nat. Biotechnol.">
        <title>Sequencing wild and cultivated cassava and related species reveals extensive interspecific hybridization and genetic diversity.</title>
        <authorList>
            <person name="Bredeson J.V."/>
            <person name="Lyons J.B."/>
            <person name="Prochnik S.E."/>
            <person name="Wu G.A."/>
            <person name="Ha C.M."/>
            <person name="Edsinger-Gonzales E."/>
            <person name="Grimwood J."/>
            <person name="Schmutz J."/>
            <person name="Rabbi I.Y."/>
            <person name="Egesi C."/>
            <person name="Nauluvula P."/>
            <person name="Lebot V."/>
            <person name="Ndunguru J."/>
            <person name="Mkamilo G."/>
            <person name="Bart R.S."/>
            <person name="Setter T.L."/>
            <person name="Gleadow R.M."/>
            <person name="Kulakow P."/>
            <person name="Ferguson M.E."/>
            <person name="Rounsley S."/>
            <person name="Rokhsar D.S."/>
        </authorList>
    </citation>
    <scope>NUCLEOTIDE SEQUENCE [LARGE SCALE GENOMIC DNA]</scope>
    <source>
        <strain evidence="3">cv. AM560-2</strain>
    </source>
</reference>
<organism evidence="2 3">
    <name type="scientific">Manihot esculenta</name>
    <name type="common">Cassava</name>
    <name type="synonym">Jatropha manihot</name>
    <dbReference type="NCBI Taxonomy" id="3983"/>
    <lineage>
        <taxon>Eukaryota</taxon>
        <taxon>Viridiplantae</taxon>
        <taxon>Streptophyta</taxon>
        <taxon>Embryophyta</taxon>
        <taxon>Tracheophyta</taxon>
        <taxon>Spermatophyta</taxon>
        <taxon>Magnoliopsida</taxon>
        <taxon>eudicotyledons</taxon>
        <taxon>Gunneridae</taxon>
        <taxon>Pentapetalae</taxon>
        <taxon>rosids</taxon>
        <taxon>fabids</taxon>
        <taxon>Malpighiales</taxon>
        <taxon>Euphorbiaceae</taxon>
        <taxon>Crotonoideae</taxon>
        <taxon>Manihoteae</taxon>
        <taxon>Manihot</taxon>
    </lineage>
</organism>
<dbReference type="Proteomes" id="UP000091857">
    <property type="component" value="Chromosome 12"/>
</dbReference>
<name>A0A2C9UXK4_MANES</name>
<keyword evidence="3" id="KW-1185">Reference proteome</keyword>
<accession>A0A2C9UXK4</accession>
<feature type="compositionally biased region" description="Polar residues" evidence="1">
    <location>
        <begin position="65"/>
        <end position="74"/>
    </location>
</feature>
<dbReference type="EMBL" id="CM004398">
    <property type="protein sequence ID" value="OAY35893.1"/>
    <property type="molecule type" value="Genomic_DNA"/>
</dbReference>
<sequence>MSSIGAAYAEVYLMGKLQKEKLKKAEEERRRRNSSTGSEEKKVSSSGLIRSNKKVHPGNYFPGAATSSAGNQGE</sequence>
<dbReference type="PANTHER" id="PTHR34950:SF2">
    <property type="entry name" value="OS10G0364900 PROTEIN"/>
    <property type="match status" value="1"/>
</dbReference>
<feature type="region of interest" description="Disordered" evidence="1">
    <location>
        <begin position="19"/>
        <end position="74"/>
    </location>
</feature>
<evidence type="ECO:0000313" key="3">
    <source>
        <dbReference type="Proteomes" id="UP000091857"/>
    </source>
</evidence>
<evidence type="ECO:0000256" key="1">
    <source>
        <dbReference type="SAM" id="MobiDB-lite"/>
    </source>
</evidence>
<feature type="compositionally biased region" description="Basic and acidic residues" evidence="1">
    <location>
        <begin position="19"/>
        <end position="30"/>
    </location>
</feature>
<comment type="caution">
    <text evidence="2">The sequence shown here is derived from an EMBL/GenBank/DDBJ whole genome shotgun (WGS) entry which is preliminary data.</text>
</comment>
<protein>
    <submittedName>
        <fullName evidence="2">Uncharacterized protein</fullName>
    </submittedName>
</protein>